<evidence type="ECO:0000313" key="2">
    <source>
        <dbReference type="EMBL" id="KAL1498378.1"/>
    </source>
</evidence>
<dbReference type="AlphaFoldDB" id="A0ABD1EPG2"/>
<dbReference type="SUPFAM" id="SSF56112">
    <property type="entry name" value="Protein kinase-like (PK-like)"/>
    <property type="match status" value="1"/>
</dbReference>
<dbReference type="EMBL" id="JBDJPC010000006">
    <property type="protein sequence ID" value="KAL1498378.1"/>
    <property type="molecule type" value="Genomic_DNA"/>
</dbReference>
<gene>
    <name evidence="2" type="ORF">ABEB36_009185</name>
</gene>
<name>A0ABD1EPG2_HYPHA</name>
<protein>
    <recommendedName>
        <fullName evidence="1">CHK kinase-like domain-containing protein</fullName>
    </recommendedName>
</protein>
<dbReference type="Gene3D" id="3.90.1200.10">
    <property type="match status" value="1"/>
</dbReference>
<keyword evidence="3" id="KW-1185">Reference proteome</keyword>
<dbReference type="Pfam" id="PF02958">
    <property type="entry name" value="EcKL"/>
    <property type="match status" value="1"/>
</dbReference>
<accession>A0ABD1EPG2</accession>
<evidence type="ECO:0000259" key="1">
    <source>
        <dbReference type="SMART" id="SM00587"/>
    </source>
</evidence>
<dbReference type="Proteomes" id="UP001566132">
    <property type="component" value="Unassembled WGS sequence"/>
</dbReference>
<dbReference type="InterPro" id="IPR015897">
    <property type="entry name" value="CHK_kinase-like"/>
</dbReference>
<reference evidence="2 3" key="1">
    <citation type="submission" date="2024-05" db="EMBL/GenBank/DDBJ databases">
        <title>Genetic variation in Jamaican populations of the coffee berry borer (Hypothenemus hampei).</title>
        <authorList>
            <person name="Errbii M."/>
            <person name="Myrie A."/>
        </authorList>
    </citation>
    <scope>NUCLEOTIDE SEQUENCE [LARGE SCALE GENOMIC DNA]</scope>
    <source>
        <strain evidence="2">JA-Hopewell-2020-01-JO</strain>
        <tissue evidence="2">Whole body</tissue>
    </source>
</reference>
<organism evidence="2 3">
    <name type="scientific">Hypothenemus hampei</name>
    <name type="common">Coffee berry borer</name>
    <dbReference type="NCBI Taxonomy" id="57062"/>
    <lineage>
        <taxon>Eukaryota</taxon>
        <taxon>Metazoa</taxon>
        <taxon>Ecdysozoa</taxon>
        <taxon>Arthropoda</taxon>
        <taxon>Hexapoda</taxon>
        <taxon>Insecta</taxon>
        <taxon>Pterygota</taxon>
        <taxon>Neoptera</taxon>
        <taxon>Endopterygota</taxon>
        <taxon>Coleoptera</taxon>
        <taxon>Polyphaga</taxon>
        <taxon>Cucujiformia</taxon>
        <taxon>Curculionidae</taxon>
        <taxon>Scolytinae</taxon>
        <taxon>Hypothenemus</taxon>
    </lineage>
</organism>
<dbReference type="PANTHER" id="PTHR11012">
    <property type="entry name" value="PROTEIN KINASE-LIKE DOMAIN-CONTAINING"/>
    <property type="match status" value="1"/>
</dbReference>
<comment type="caution">
    <text evidence="2">The sequence shown here is derived from an EMBL/GenBank/DDBJ whole genome shotgun (WGS) entry which is preliminary data.</text>
</comment>
<dbReference type="SMART" id="SM00587">
    <property type="entry name" value="CHK"/>
    <property type="match status" value="1"/>
</dbReference>
<sequence>MEVAANQSAVSSRLQEVFSSISKPERWDYFNIEVDTASKKNRFLSEFYVGKLVNKDTGEDTYIVIKIVPADGLITSYEEIYRNEINFFSNIFPELNKFQRNKKVQSLFANIPNYLGGHLSNNKQFLVMENVSAAGYKLYETQDCFPSDFLKTIFKVYARFHALSFAYKHEYPDGFYNLTKDLVDVVEILNKEGLCMSMEHTYNAAVDVFNPETDADIIKRLTAIGDVKEKYFNLRFYNGNYECLLHGNCFIPNILVKTETWEEKEKYDVMLLNFQFAYVGTPVFDLCHFFYSSAPKADLDRLYDYLKYYHRCFSIFLKELGGNPNVIYPLEVLEREWKEYSLLGIVTGLCARVKTCMDKKEFEEFCQKSYLPKEKIMEFWTVKANEVYKQPKFKESAKHLCLHAVEFGLI</sequence>
<dbReference type="PANTHER" id="PTHR11012:SF30">
    <property type="entry name" value="PROTEIN KINASE-LIKE DOMAIN-CONTAINING"/>
    <property type="match status" value="1"/>
</dbReference>
<dbReference type="InterPro" id="IPR004119">
    <property type="entry name" value="EcKL"/>
</dbReference>
<evidence type="ECO:0000313" key="3">
    <source>
        <dbReference type="Proteomes" id="UP001566132"/>
    </source>
</evidence>
<proteinExistence type="predicted"/>
<dbReference type="InterPro" id="IPR011009">
    <property type="entry name" value="Kinase-like_dom_sf"/>
</dbReference>
<feature type="domain" description="CHK kinase-like" evidence="1">
    <location>
        <begin position="126"/>
        <end position="319"/>
    </location>
</feature>